<dbReference type="InterPro" id="IPR050469">
    <property type="entry name" value="Diguanylate_Cyclase"/>
</dbReference>
<evidence type="ECO:0000259" key="9">
    <source>
        <dbReference type="PROSITE" id="PS50887"/>
    </source>
</evidence>
<evidence type="ECO:0000256" key="2">
    <source>
        <dbReference type="ARBA" id="ARBA00012528"/>
    </source>
</evidence>
<dbReference type="NCBIfam" id="TIGR00254">
    <property type="entry name" value="GGDEF"/>
    <property type="match status" value="1"/>
</dbReference>
<keyword evidence="10" id="KW-0548">Nucleotidyltransferase</keyword>
<keyword evidence="4 7" id="KW-1133">Transmembrane helix</keyword>
<dbReference type="InterPro" id="IPR042240">
    <property type="entry name" value="CHASE_sf"/>
</dbReference>
<dbReference type="GO" id="GO:1902201">
    <property type="term" value="P:negative regulation of bacterial-type flagellum-dependent cell motility"/>
    <property type="evidence" value="ECO:0007669"/>
    <property type="project" value="TreeGrafter"/>
</dbReference>
<dbReference type="SMART" id="SM01079">
    <property type="entry name" value="CHASE"/>
    <property type="match status" value="1"/>
</dbReference>
<dbReference type="PANTHER" id="PTHR45138">
    <property type="entry name" value="REGULATORY COMPONENTS OF SENSORY TRANSDUCTION SYSTEM"/>
    <property type="match status" value="1"/>
</dbReference>
<dbReference type="SUPFAM" id="SSF55073">
    <property type="entry name" value="Nucleotide cyclase"/>
    <property type="match status" value="1"/>
</dbReference>
<feature type="transmembrane region" description="Helical" evidence="7">
    <location>
        <begin position="337"/>
        <end position="356"/>
    </location>
</feature>
<evidence type="ECO:0000256" key="1">
    <source>
        <dbReference type="ARBA" id="ARBA00004370"/>
    </source>
</evidence>
<evidence type="ECO:0000256" key="4">
    <source>
        <dbReference type="ARBA" id="ARBA00022989"/>
    </source>
</evidence>
<organism evidence="10 11">
    <name type="scientific">Vibrio owensii</name>
    <dbReference type="NCBI Taxonomy" id="696485"/>
    <lineage>
        <taxon>Bacteria</taxon>
        <taxon>Pseudomonadati</taxon>
        <taxon>Pseudomonadota</taxon>
        <taxon>Gammaproteobacteria</taxon>
        <taxon>Vibrionales</taxon>
        <taxon>Vibrionaceae</taxon>
        <taxon>Vibrio</taxon>
    </lineage>
</organism>
<protein>
    <recommendedName>
        <fullName evidence="2">diguanylate cyclase</fullName>
        <ecNumber evidence="2">2.7.7.65</ecNumber>
    </recommendedName>
</protein>
<dbReference type="SMART" id="SM00267">
    <property type="entry name" value="GGDEF"/>
    <property type="match status" value="1"/>
</dbReference>
<keyword evidence="5 7" id="KW-0472">Membrane</keyword>
<dbReference type="Pfam" id="PF03924">
    <property type="entry name" value="CHASE"/>
    <property type="match status" value="1"/>
</dbReference>
<dbReference type="InterPro" id="IPR029787">
    <property type="entry name" value="Nucleotide_cyclase"/>
</dbReference>
<dbReference type="CDD" id="cd01949">
    <property type="entry name" value="GGDEF"/>
    <property type="match status" value="1"/>
</dbReference>
<dbReference type="GO" id="GO:0043709">
    <property type="term" value="P:cell adhesion involved in single-species biofilm formation"/>
    <property type="evidence" value="ECO:0007669"/>
    <property type="project" value="TreeGrafter"/>
</dbReference>
<comment type="subcellular location">
    <subcellularLocation>
        <location evidence="1">Membrane</location>
    </subcellularLocation>
</comment>
<dbReference type="InterPro" id="IPR006189">
    <property type="entry name" value="CHASE_dom"/>
</dbReference>
<dbReference type="GO" id="GO:0005886">
    <property type="term" value="C:plasma membrane"/>
    <property type="evidence" value="ECO:0007669"/>
    <property type="project" value="TreeGrafter"/>
</dbReference>
<feature type="domain" description="GGDEF" evidence="9">
    <location>
        <begin position="407"/>
        <end position="537"/>
    </location>
</feature>
<proteinExistence type="predicted"/>
<feature type="transmembrane region" description="Helical" evidence="7">
    <location>
        <begin position="38"/>
        <end position="60"/>
    </location>
</feature>
<comment type="caution">
    <text evidence="10">The sequence shown here is derived from an EMBL/GenBank/DDBJ whole genome shotgun (WGS) entry which is preliminary data.</text>
</comment>
<evidence type="ECO:0000259" key="8">
    <source>
        <dbReference type="PROSITE" id="PS50839"/>
    </source>
</evidence>
<keyword evidence="3 7" id="KW-0812">Transmembrane</keyword>
<evidence type="ECO:0000313" key="10">
    <source>
        <dbReference type="EMBL" id="CAH1521554.1"/>
    </source>
</evidence>
<dbReference type="GO" id="GO:0007165">
    <property type="term" value="P:signal transduction"/>
    <property type="evidence" value="ECO:0007669"/>
    <property type="project" value="UniProtKB-ARBA"/>
</dbReference>
<dbReference type="Proteomes" id="UP001295420">
    <property type="component" value="Unassembled WGS sequence"/>
</dbReference>
<dbReference type="EC" id="2.7.7.65" evidence="2"/>
<evidence type="ECO:0000256" key="7">
    <source>
        <dbReference type="SAM" id="Phobius"/>
    </source>
</evidence>
<comment type="catalytic activity">
    <reaction evidence="6">
        <text>2 GTP = 3',3'-c-di-GMP + 2 diphosphate</text>
        <dbReference type="Rhea" id="RHEA:24898"/>
        <dbReference type="ChEBI" id="CHEBI:33019"/>
        <dbReference type="ChEBI" id="CHEBI:37565"/>
        <dbReference type="ChEBI" id="CHEBI:58805"/>
        <dbReference type="EC" id="2.7.7.65"/>
    </reaction>
</comment>
<dbReference type="AlphaFoldDB" id="A0AAU9Q226"/>
<dbReference type="Pfam" id="PF00990">
    <property type="entry name" value="GGDEF"/>
    <property type="match status" value="1"/>
</dbReference>
<feature type="domain" description="CHASE" evidence="8">
    <location>
        <begin position="124"/>
        <end position="323"/>
    </location>
</feature>
<gene>
    <name evidence="10" type="ORF">THF1D04_11001</name>
</gene>
<dbReference type="GO" id="GO:0052621">
    <property type="term" value="F:diguanylate cyclase activity"/>
    <property type="evidence" value="ECO:0007669"/>
    <property type="project" value="UniProtKB-EC"/>
</dbReference>
<dbReference type="PROSITE" id="PS50839">
    <property type="entry name" value="CHASE"/>
    <property type="match status" value="1"/>
</dbReference>
<keyword evidence="10" id="KW-0808">Transferase</keyword>
<dbReference type="Gene3D" id="3.30.450.350">
    <property type="entry name" value="CHASE domain"/>
    <property type="match status" value="1"/>
</dbReference>
<dbReference type="PROSITE" id="PS50887">
    <property type="entry name" value="GGDEF"/>
    <property type="match status" value="1"/>
</dbReference>
<evidence type="ECO:0000313" key="11">
    <source>
        <dbReference type="Proteomes" id="UP001295420"/>
    </source>
</evidence>
<sequence length="537" mass="60961">MFAHMWRSISIIIEALHAKNVEHEMTYSTAQQSIFKRYSASIVAFITVIIVTAGMVGVAYKIQQRYTMTIFDTLADRQAESLKLAVENDLEFIGAGANFFHSVDKSYWTQFPYYAKQVVGSSKSLIALQWMQRVEPSELESYLAKTRQTFPDFQIFTVPKDGEKTFGYILKDDAPAYVATDIYPRTATNLSLLGFYSSRLRFELILDDIITHDRANISDKVRLLQDGYDQSLEKTGLLVYHPVFSFDKKELLGVVVGVVRSTAYFDQLITKTATELDMSVKVEDKGFDAYDDPLLFKSENWDALNGKIISRTIHLPNRDWVIEFKLSESVSAWERSVLYGTGIAGLVIAFLISYIVNLQSREKERLAVMLDNKTVELKRMAELDPLTQLLNRRVFNDNLLHYINSGIKFSLVGFDIDRFKLINDKYGHLAGDEALLHVTKLVNANLLDGDRFYRAGGDEFCILSRVTDKEELAVYLDKLRGIVASSPFDYESTPIICSLSIGAAVHKDEDPESLFHKMDVQLYQSKENGRNSVSIGD</sequence>
<accession>A0AAU9Q226</accession>
<evidence type="ECO:0000256" key="6">
    <source>
        <dbReference type="ARBA" id="ARBA00034247"/>
    </source>
</evidence>
<dbReference type="EMBL" id="CAKMTQ010000001">
    <property type="protein sequence ID" value="CAH1521554.1"/>
    <property type="molecule type" value="Genomic_DNA"/>
</dbReference>
<dbReference type="Gene3D" id="3.30.70.270">
    <property type="match status" value="1"/>
</dbReference>
<dbReference type="InterPro" id="IPR043128">
    <property type="entry name" value="Rev_trsase/Diguanyl_cyclase"/>
</dbReference>
<dbReference type="InterPro" id="IPR000160">
    <property type="entry name" value="GGDEF_dom"/>
</dbReference>
<evidence type="ECO:0000256" key="3">
    <source>
        <dbReference type="ARBA" id="ARBA00022692"/>
    </source>
</evidence>
<name>A0AAU9Q226_9VIBR</name>
<evidence type="ECO:0000256" key="5">
    <source>
        <dbReference type="ARBA" id="ARBA00023136"/>
    </source>
</evidence>
<reference evidence="10" key="1">
    <citation type="submission" date="2022-01" db="EMBL/GenBank/DDBJ databases">
        <authorList>
            <person name="Lagorce A."/>
        </authorList>
    </citation>
    <scope>NUCLEOTIDE SEQUENCE</scope>
    <source>
        <strain evidence="10">Th15_F1_D04</strain>
    </source>
</reference>
<dbReference type="PANTHER" id="PTHR45138:SF9">
    <property type="entry name" value="DIGUANYLATE CYCLASE DGCM-RELATED"/>
    <property type="match status" value="1"/>
</dbReference>